<name>A0A1B2M1K9_9GAMM</name>
<dbReference type="Pfam" id="PF00561">
    <property type="entry name" value="Abhydrolase_1"/>
    <property type="match status" value="1"/>
</dbReference>
<dbReference type="GO" id="GO:0046464">
    <property type="term" value="P:acylglycerol catabolic process"/>
    <property type="evidence" value="ECO:0007669"/>
    <property type="project" value="TreeGrafter"/>
</dbReference>
<dbReference type="Gene3D" id="3.40.50.1820">
    <property type="entry name" value="alpha/beta hydrolase"/>
    <property type="match status" value="1"/>
</dbReference>
<dbReference type="InterPro" id="IPR050266">
    <property type="entry name" value="AB_hydrolase_sf"/>
</dbReference>
<evidence type="ECO:0000256" key="1">
    <source>
        <dbReference type="SAM" id="SignalP"/>
    </source>
</evidence>
<evidence type="ECO:0000313" key="3">
    <source>
        <dbReference type="EMBL" id="AOA59078.1"/>
    </source>
</evidence>
<evidence type="ECO:0000313" key="4">
    <source>
        <dbReference type="Proteomes" id="UP000093391"/>
    </source>
</evidence>
<protein>
    <submittedName>
        <fullName evidence="3">Alpha/beta hydrolase</fullName>
    </submittedName>
</protein>
<dbReference type="KEGG" id="ala:BFG52_12440"/>
<dbReference type="GO" id="GO:0047372">
    <property type="term" value="F:monoacylglycerol lipase activity"/>
    <property type="evidence" value="ECO:0007669"/>
    <property type="project" value="TreeGrafter"/>
</dbReference>
<dbReference type="PRINTS" id="PR00111">
    <property type="entry name" value="ABHYDROLASE"/>
</dbReference>
<gene>
    <name evidence="3" type="ORF">BFG52_12440</name>
</gene>
<keyword evidence="3" id="KW-0378">Hydrolase</keyword>
<keyword evidence="1" id="KW-0732">Signal</keyword>
<dbReference type="AlphaFoldDB" id="A0A1B2M1K9"/>
<accession>A0A1B2M1K9</accession>
<dbReference type="InterPro" id="IPR000073">
    <property type="entry name" value="AB_hydrolase_1"/>
</dbReference>
<dbReference type="Proteomes" id="UP000093391">
    <property type="component" value="Chromosome"/>
</dbReference>
<dbReference type="EMBL" id="CP016895">
    <property type="protein sequence ID" value="AOA59078.1"/>
    <property type="molecule type" value="Genomic_DNA"/>
</dbReference>
<dbReference type="PANTHER" id="PTHR43798">
    <property type="entry name" value="MONOACYLGLYCEROL LIPASE"/>
    <property type="match status" value="1"/>
</dbReference>
<evidence type="ECO:0000259" key="2">
    <source>
        <dbReference type="Pfam" id="PF00561"/>
    </source>
</evidence>
<organism evidence="3 4">
    <name type="scientific">Acinetobacter larvae</name>
    <dbReference type="NCBI Taxonomy" id="1789224"/>
    <lineage>
        <taxon>Bacteria</taxon>
        <taxon>Pseudomonadati</taxon>
        <taxon>Pseudomonadota</taxon>
        <taxon>Gammaproteobacteria</taxon>
        <taxon>Moraxellales</taxon>
        <taxon>Moraxellaceae</taxon>
        <taxon>Acinetobacter</taxon>
    </lineage>
</organism>
<dbReference type="InterPro" id="IPR029058">
    <property type="entry name" value="AB_hydrolase_fold"/>
</dbReference>
<feature type="chain" id="PRO_5008539950" evidence="1">
    <location>
        <begin position="34"/>
        <end position="332"/>
    </location>
</feature>
<proteinExistence type="predicted"/>
<dbReference type="PANTHER" id="PTHR43798:SF5">
    <property type="entry name" value="MONOACYLGLYCEROL LIPASE ABHD6"/>
    <property type="match status" value="1"/>
</dbReference>
<keyword evidence="4" id="KW-1185">Reference proteome</keyword>
<reference evidence="3 4" key="1">
    <citation type="submission" date="2016-08" db="EMBL/GenBank/DDBJ databases">
        <authorList>
            <person name="Seilhamer J.J."/>
        </authorList>
    </citation>
    <scope>NUCLEOTIDE SEQUENCE [LARGE SCALE GENOMIC DNA]</scope>
    <source>
        <strain evidence="3 4">BRTC-1</strain>
    </source>
</reference>
<feature type="domain" description="AB hydrolase-1" evidence="2">
    <location>
        <begin position="79"/>
        <end position="194"/>
    </location>
</feature>
<sequence>MLSKHILPLLNNSLLTLAVLLSGNQLFIQTSHAQTPSVAVERYHNILNEQRRWAGLENKTLHVGDVVWTYSEGGDPAKPTLLLIHGLASSRDTWNEVAHALTPYYHVIIPDLPTSAETQTPAHFDFSVPNVTEHLRRFIEAAHIQDNLNIAGHSLGGVIAMFYAAQYPDDIQSLMLVSSGGIYQNNHSPYIKNPMAIKELVVSKPGDMRYMIKKVMYDPPFMPTVLFQQKEKMLISQSDMNNKVIQQLIELNKLYTNSSFAKMVREINAPTLIIWGKQDQIITVEAAQELQQMLHKPEPPVLLERVGHVPIVEAPERVIEQYLVFLQKNTTP</sequence>
<dbReference type="STRING" id="1789224.BFG52_12440"/>
<feature type="signal peptide" evidence="1">
    <location>
        <begin position="1"/>
        <end position="33"/>
    </location>
</feature>
<dbReference type="GO" id="GO:0016020">
    <property type="term" value="C:membrane"/>
    <property type="evidence" value="ECO:0007669"/>
    <property type="project" value="TreeGrafter"/>
</dbReference>
<dbReference type="SUPFAM" id="SSF53474">
    <property type="entry name" value="alpha/beta-Hydrolases"/>
    <property type="match status" value="1"/>
</dbReference>